<dbReference type="SMART" id="SM01390">
    <property type="entry name" value="Ribosomal_S4"/>
    <property type="match status" value="1"/>
</dbReference>
<dbReference type="PROSITE" id="PS50889">
    <property type="entry name" value="S4"/>
    <property type="match status" value="1"/>
</dbReference>
<feature type="domain" description="Small ribosomal subunit protein uS4 N-terminal" evidence="10">
    <location>
        <begin position="13"/>
        <end position="106"/>
    </location>
</feature>
<dbReference type="PANTHER" id="PTHR11831">
    <property type="entry name" value="30S 40S RIBOSOMAL PROTEIN"/>
    <property type="match status" value="1"/>
</dbReference>
<evidence type="ECO:0000256" key="6">
    <source>
        <dbReference type="ARBA" id="ARBA00035254"/>
    </source>
</evidence>
<evidence type="ECO:0000256" key="2">
    <source>
        <dbReference type="ARBA" id="ARBA00022730"/>
    </source>
</evidence>
<name>A0ABQ2XZF2_9BURK</name>
<dbReference type="SMART" id="SM00363">
    <property type="entry name" value="S4"/>
    <property type="match status" value="1"/>
</dbReference>
<comment type="similarity">
    <text evidence="1 7 8">Belongs to the universal ribosomal protein uS4 family.</text>
</comment>
<dbReference type="HAMAP" id="MF_01306_B">
    <property type="entry name" value="Ribosomal_uS4_B"/>
    <property type="match status" value="1"/>
</dbReference>
<evidence type="ECO:0000313" key="11">
    <source>
        <dbReference type="EMBL" id="GGX42601.1"/>
    </source>
</evidence>
<evidence type="ECO:0000256" key="4">
    <source>
        <dbReference type="ARBA" id="ARBA00022980"/>
    </source>
</evidence>
<protein>
    <recommendedName>
        <fullName evidence="6 7">Small ribosomal subunit protein uS4</fullName>
    </recommendedName>
</protein>
<dbReference type="InterPro" id="IPR018079">
    <property type="entry name" value="Ribosomal_uS4_CS"/>
</dbReference>
<keyword evidence="2 7" id="KW-0699">rRNA-binding</keyword>
<dbReference type="InterPro" id="IPR036986">
    <property type="entry name" value="S4_RNA-bd_sf"/>
</dbReference>
<evidence type="ECO:0000313" key="12">
    <source>
        <dbReference type="Proteomes" id="UP000653343"/>
    </source>
</evidence>
<dbReference type="Gene3D" id="1.10.1050.10">
    <property type="entry name" value="Ribosomal Protein S4 Delta 41, Chain A, domain 1"/>
    <property type="match status" value="1"/>
</dbReference>
<dbReference type="PANTHER" id="PTHR11831:SF4">
    <property type="entry name" value="SMALL RIBOSOMAL SUBUNIT PROTEIN US4M"/>
    <property type="match status" value="1"/>
</dbReference>
<proteinExistence type="inferred from homology"/>
<sequence>MSCVIEKEIIVARYIGPKAKLARREGTDLFLKSARRSLDSKCKLDVKPGQHGRTSGARTSDFGNQLREKQKVKRMYGVLERQFRRYFAEADRQKGNTGETLLKLLESRLDNVVYRMGYGSTRAEARQLVSHKAITVNGNVVNIASYQVKAGDVVAVREKAKKQARIVESLSLAENIGFPIWVSVDAKKMEGTFKSMPDRSDIAHDVNESLIVELYSR</sequence>
<dbReference type="PROSITE" id="PS00632">
    <property type="entry name" value="RIBOSOMAL_S4"/>
    <property type="match status" value="1"/>
</dbReference>
<evidence type="ECO:0000256" key="5">
    <source>
        <dbReference type="ARBA" id="ARBA00023274"/>
    </source>
</evidence>
<dbReference type="InterPro" id="IPR022801">
    <property type="entry name" value="Ribosomal_uS4"/>
</dbReference>
<dbReference type="CDD" id="cd00165">
    <property type="entry name" value="S4"/>
    <property type="match status" value="1"/>
</dbReference>
<keyword evidence="12" id="KW-1185">Reference proteome</keyword>
<comment type="function">
    <text evidence="7">One of the primary rRNA binding proteins, it binds directly to 16S rRNA where it nucleates assembly of the body of the 30S subunit.</text>
</comment>
<keyword evidence="5 7" id="KW-0687">Ribonucleoprotein</keyword>
<dbReference type="Pfam" id="PF00163">
    <property type="entry name" value="Ribosomal_S4"/>
    <property type="match status" value="1"/>
</dbReference>
<dbReference type="InterPro" id="IPR002942">
    <property type="entry name" value="S4_RNA-bd"/>
</dbReference>
<dbReference type="Proteomes" id="UP000653343">
    <property type="component" value="Unassembled WGS sequence"/>
</dbReference>
<dbReference type="Pfam" id="PF01479">
    <property type="entry name" value="S4"/>
    <property type="match status" value="1"/>
</dbReference>
<accession>A0ABQ2XZF2</accession>
<dbReference type="NCBIfam" id="NF003717">
    <property type="entry name" value="PRK05327.1"/>
    <property type="match status" value="1"/>
</dbReference>
<dbReference type="SUPFAM" id="SSF55174">
    <property type="entry name" value="Alpha-L RNA-binding motif"/>
    <property type="match status" value="1"/>
</dbReference>
<feature type="domain" description="RNA-binding S4" evidence="9">
    <location>
        <begin position="107"/>
        <end position="171"/>
    </location>
</feature>
<dbReference type="GO" id="GO:0005840">
    <property type="term" value="C:ribosome"/>
    <property type="evidence" value="ECO:0007669"/>
    <property type="project" value="UniProtKB-KW"/>
</dbReference>
<comment type="subunit">
    <text evidence="7">Part of the 30S ribosomal subunit. Contacts protein S5. The interaction surface between S4 and S5 is involved in control of translational fidelity.</text>
</comment>
<dbReference type="NCBIfam" id="TIGR01017">
    <property type="entry name" value="rpsD_bact"/>
    <property type="match status" value="1"/>
</dbReference>
<organism evidence="11 12">
    <name type="scientific">Undibacterium squillarum</name>
    <dbReference type="NCBI Taxonomy" id="1131567"/>
    <lineage>
        <taxon>Bacteria</taxon>
        <taxon>Pseudomonadati</taxon>
        <taxon>Pseudomonadota</taxon>
        <taxon>Betaproteobacteria</taxon>
        <taxon>Burkholderiales</taxon>
        <taxon>Oxalobacteraceae</taxon>
        <taxon>Undibacterium</taxon>
    </lineage>
</organism>
<comment type="function">
    <text evidence="7">With S5 and S12 plays an important role in translational accuracy.</text>
</comment>
<dbReference type="InterPro" id="IPR001912">
    <property type="entry name" value="Ribosomal_uS4_N"/>
</dbReference>
<evidence type="ECO:0000256" key="7">
    <source>
        <dbReference type="HAMAP-Rule" id="MF_01306"/>
    </source>
</evidence>
<gene>
    <name evidence="7 11" type="primary">rpsD</name>
    <name evidence="11" type="ORF">GCM10010946_21610</name>
</gene>
<keyword evidence="3 7" id="KW-0694">RNA-binding</keyword>
<dbReference type="Gene3D" id="3.10.290.10">
    <property type="entry name" value="RNA-binding S4 domain"/>
    <property type="match status" value="1"/>
</dbReference>
<comment type="caution">
    <text evidence="11">The sequence shown here is derived from an EMBL/GenBank/DDBJ whole genome shotgun (WGS) entry which is preliminary data.</text>
</comment>
<evidence type="ECO:0000259" key="10">
    <source>
        <dbReference type="SMART" id="SM01390"/>
    </source>
</evidence>
<dbReference type="InterPro" id="IPR005709">
    <property type="entry name" value="Ribosomal_uS4_bac-type"/>
</dbReference>
<reference evidence="12" key="1">
    <citation type="journal article" date="2019" name="Int. J. Syst. Evol. Microbiol.">
        <title>The Global Catalogue of Microorganisms (GCM) 10K type strain sequencing project: providing services to taxonomists for standard genome sequencing and annotation.</title>
        <authorList>
            <consortium name="The Broad Institute Genomics Platform"/>
            <consortium name="The Broad Institute Genome Sequencing Center for Infectious Disease"/>
            <person name="Wu L."/>
            <person name="Ma J."/>
        </authorList>
    </citation>
    <scope>NUCLEOTIDE SEQUENCE [LARGE SCALE GENOMIC DNA]</scope>
    <source>
        <strain evidence="12">KCTC 23917</strain>
    </source>
</reference>
<evidence type="ECO:0000259" key="9">
    <source>
        <dbReference type="SMART" id="SM00363"/>
    </source>
</evidence>
<dbReference type="EMBL" id="BMYU01000004">
    <property type="protein sequence ID" value="GGX42601.1"/>
    <property type="molecule type" value="Genomic_DNA"/>
</dbReference>
<evidence type="ECO:0000256" key="8">
    <source>
        <dbReference type="RuleBase" id="RU003699"/>
    </source>
</evidence>
<keyword evidence="4 7" id="KW-0689">Ribosomal protein</keyword>
<evidence type="ECO:0000256" key="1">
    <source>
        <dbReference type="ARBA" id="ARBA00007465"/>
    </source>
</evidence>
<evidence type="ECO:0000256" key="3">
    <source>
        <dbReference type="ARBA" id="ARBA00022884"/>
    </source>
</evidence>